<evidence type="ECO:0000256" key="3">
    <source>
        <dbReference type="ARBA" id="ARBA00024186"/>
    </source>
</evidence>
<evidence type="ECO:0000256" key="2">
    <source>
        <dbReference type="ARBA" id="ARBA00023242"/>
    </source>
</evidence>
<dbReference type="GO" id="GO:0005652">
    <property type="term" value="C:nuclear lamina"/>
    <property type="evidence" value="ECO:0007669"/>
    <property type="project" value="UniProtKB-SubCell"/>
</dbReference>
<evidence type="ECO:0000313" key="7">
    <source>
        <dbReference type="RefSeq" id="XP_016505815.1"/>
    </source>
</evidence>
<comment type="similarity">
    <text evidence="4">Belongs to the CRWN family.</text>
</comment>
<evidence type="ECO:0000256" key="4">
    <source>
        <dbReference type="ARBA" id="ARBA00024208"/>
    </source>
</evidence>
<dbReference type="STRING" id="4097.A0A1S4CXD4"/>
<keyword evidence="1 5" id="KW-0175">Coiled coil</keyword>
<keyword evidence="6" id="KW-0812">Transmembrane</keyword>
<accession>A0A1S4CXD4</accession>
<dbReference type="GO" id="GO:0006997">
    <property type="term" value="P:nucleus organization"/>
    <property type="evidence" value="ECO:0007669"/>
    <property type="project" value="InterPro"/>
</dbReference>
<organism evidence="7">
    <name type="scientific">Nicotiana tabacum</name>
    <name type="common">Common tobacco</name>
    <dbReference type="NCBI Taxonomy" id="4097"/>
    <lineage>
        <taxon>Eukaryota</taxon>
        <taxon>Viridiplantae</taxon>
        <taxon>Streptophyta</taxon>
        <taxon>Embryophyta</taxon>
        <taxon>Tracheophyta</taxon>
        <taxon>Spermatophyta</taxon>
        <taxon>Magnoliopsida</taxon>
        <taxon>eudicotyledons</taxon>
        <taxon>Gunneridae</taxon>
        <taxon>Pentapetalae</taxon>
        <taxon>asterids</taxon>
        <taxon>lamiids</taxon>
        <taxon>Solanales</taxon>
        <taxon>Solanaceae</taxon>
        <taxon>Nicotianoideae</taxon>
        <taxon>Nicotianeae</taxon>
        <taxon>Nicotiana</taxon>
    </lineage>
</organism>
<dbReference type="AlphaFoldDB" id="A0A1S4CXD4"/>
<keyword evidence="2" id="KW-0539">Nucleus</keyword>
<evidence type="ECO:0000256" key="5">
    <source>
        <dbReference type="SAM" id="Coils"/>
    </source>
</evidence>
<proteinExistence type="inferred from homology"/>
<name>A0A1S4CXD4_TOBAC</name>
<reference evidence="7" key="1">
    <citation type="submission" date="2025-08" db="UniProtKB">
        <authorList>
            <consortium name="RefSeq"/>
        </authorList>
    </citation>
    <scope>IDENTIFICATION</scope>
</reference>
<comment type="subcellular location">
    <subcellularLocation>
        <location evidence="3">Nucleus lamina</location>
    </subcellularLocation>
</comment>
<dbReference type="PANTHER" id="PTHR31908">
    <property type="entry name" value="PROTEIN CROWDED NUCLEI 4"/>
    <property type="match status" value="1"/>
</dbReference>
<dbReference type="OrthoDB" id="673795at2759"/>
<dbReference type="InterPro" id="IPR040418">
    <property type="entry name" value="CRWN"/>
</dbReference>
<keyword evidence="6" id="KW-0472">Membrane</keyword>
<evidence type="ECO:0000256" key="6">
    <source>
        <dbReference type="SAM" id="Phobius"/>
    </source>
</evidence>
<dbReference type="PANTHER" id="PTHR31908:SF9">
    <property type="entry name" value="PROTEIN CROWDED NUCLEI 3"/>
    <property type="match status" value="1"/>
</dbReference>
<dbReference type="KEGG" id="nta:107823642"/>
<dbReference type="RefSeq" id="XP_016505815.1">
    <property type="nucleotide sequence ID" value="XM_016650329.1"/>
</dbReference>
<sequence>MFTQERKVWAAVPVTPPRNGKGKAVAFADDHVPLPVGLLSENAQRNLGDRENIDDWRRFKEVGLLDEVAMEGRDRQALLLKIAKLEKELFDYQYNMGLLLIEKNEWTSKYDELREELAELHESLKREQSAHLISIAEVEKREENLRNALASKKQCMVDVRSLILLYLFFLALFVFSNILTASYFFCFLSEYNLTVILNIPNMYLMLSS</sequence>
<dbReference type="PaxDb" id="4097-A0A1S4CXD4"/>
<keyword evidence="6" id="KW-1133">Transmembrane helix</keyword>
<evidence type="ECO:0000256" key="1">
    <source>
        <dbReference type="ARBA" id="ARBA00023054"/>
    </source>
</evidence>
<dbReference type="OMA" id="QCMVDVR"/>
<gene>
    <name evidence="7" type="primary">LOC107823642</name>
</gene>
<feature type="coiled-coil region" evidence="5">
    <location>
        <begin position="103"/>
        <end position="155"/>
    </location>
</feature>
<feature type="transmembrane region" description="Helical" evidence="6">
    <location>
        <begin position="162"/>
        <end position="185"/>
    </location>
</feature>
<protein>
    <submittedName>
        <fullName evidence="7">Protein CROWDED NUCLEI 2</fullName>
    </submittedName>
</protein>